<evidence type="ECO:0008006" key="4">
    <source>
        <dbReference type="Google" id="ProtNLM"/>
    </source>
</evidence>
<dbReference type="CDD" id="cd24142">
    <property type="entry name" value="ACL4-like"/>
    <property type="match status" value="1"/>
</dbReference>
<protein>
    <recommendedName>
        <fullName evidence="4">Assembly chaperone of rpl4</fullName>
    </recommendedName>
</protein>
<reference evidence="2" key="1">
    <citation type="submission" date="2013-11" db="EMBL/GenBank/DDBJ databases">
        <title>Genome sequence of the fusiform rust pathogen reveals effectors for host alternation and coevolution with pine.</title>
        <authorList>
            <consortium name="DOE Joint Genome Institute"/>
            <person name="Smith K."/>
            <person name="Pendleton A."/>
            <person name="Kubisiak T."/>
            <person name="Anderson C."/>
            <person name="Salamov A."/>
            <person name="Aerts A."/>
            <person name="Riley R."/>
            <person name="Clum A."/>
            <person name="Lindquist E."/>
            <person name="Ence D."/>
            <person name="Campbell M."/>
            <person name="Kronenberg Z."/>
            <person name="Feau N."/>
            <person name="Dhillon B."/>
            <person name="Hamelin R."/>
            <person name="Burleigh J."/>
            <person name="Smith J."/>
            <person name="Yandell M."/>
            <person name="Nelson C."/>
            <person name="Grigoriev I."/>
            <person name="Davis J."/>
        </authorList>
    </citation>
    <scope>NUCLEOTIDE SEQUENCE</scope>
    <source>
        <strain evidence="2">G11</strain>
    </source>
</reference>
<sequence>MARTQKVKAARLAAIKATAHKNLPISNSETTAIKVEDLLNQVEECLIACDYEESRRICYEVLKLDEFNSRALEALALVEIESGDVKLARKLLNQCVTHCKPTAPPTVHLYLAQLADTAESSLKHFEMALIILRGKLEQIEKVKPIIKVNEEESLEDNSEEKVEWSLEESQIRRSCSRALVGMTEIYLTDLCFDETAEEKCLEYLSMASSLDPTDPEPLQTLASVRISQNNLDAAREALQLSWNLWREKRSIEKENTTELNEMDEDVTNEPVLVEGEDNEEEVLPPLESRVQWAKLAIECDLWPAAIEALQQCEAEDDENGEVQYLLAVAWHMMGEDREKNPISAELPSYPKGATPIGYGLDKSECWLEAKECIDTCVQLQQRLGENAGLDESIIKHIEELDKQLQGSGIMSKPISEEVENNEAIEEDDGDENWESDIEMA</sequence>
<dbReference type="InterPro" id="IPR011990">
    <property type="entry name" value="TPR-like_helical_dom_sf"/>
</dbReference>
<evidence type="ECO:0000313" key="3">
    <source>
        <dbReference type="Proteomes" id="UP000886653"/>
    </source>
</evidence>
<dbReference type="AlphaFoldDB" id="A0A9P6NQ64"/>
<dbReference type="EMBL" id="MU167239">
    <property type="protein sequence ID" value="KAG0148203.1"/>
    <property type="molecule type" value="Genomic_DNA"/>
</dbReference>
<dbReference type="OrthoDB" id="1914839at2759"/>
<feature type="region of interest" description="Disordered" evidence="1">
    <location>
        <begin position="407"/>
        <end position="440"/>
    </location>
</feature>
<accession>A0A9P6NQ64</accession>
<name>A0A9P6NQ64_9BASI</name>
<comment type="caution">
    <text evidence="2">The sequence shown here is derived from an EMBL/GenBank/DDBJ whole genome shotgun (WGS) entry which is preliminary data.</text>
</comment>
<evidence type="ECO:0000256" key="1">
    <source>
        <dbReference type="SAM" id="MobiDB-lite"/>
    </source>
</evidence>
<dbReference type="Gene3D" id="1.25.40.10">
    <property type="entry name" value="Tetratricopeptide repeat domain"/>
    <property type="match status" value="1"/>
</dbReference>
<organism evidence="2 3">
    <name type="scientific">Cronartium quercuum f. sp. fusiforme G11</name>
    <dbReference type="NCBI Taxonomy" id="708437"/>
    <lineage>
        <taxon>Eukaryota</taxon>
        <taxon>Fungi</taxon>
        <taxon>Dikarya</taxon>
        <taxon>Basidiomycota</taxon>
        <taxon>Pucciniomycotina</taxon>
        <taxon>Pucciniomycetes</taxon>
        <taxon>Pucciniales</taxon>
        <taxon>Coleosporiaceae</taxon>
        <taxon>Cronartium</taxon>
    </lineage>
</organism>
<dbReference type="Proteomes" id="UP000886653">
    <property type="component" value="Unassembled WGS sequence"/>
</dbReference>
<keyword evidence="3" id="KW-1185">Reference proteome</keyword>
<evidence type="ECO:0000313" key="2">
    <source>
        <dbReference type="EMBL" id="KAG0148203.1"/>
    </source>
</evidence>
<feature type="compositionally biased region" description="Acidic residues" evidence="1">
    <location>
        <begin position="416"/>
        <end position="440"/>
    </location>
</feature>
<dbReference type="SUPFAM" id="SSF48452">
    <property type="entry name" value="TPR-like"/>
    <property type="match status" value="1"/>
</dbReference>
<proteinExistence type="predicted"/>
<gene>
    <name evidence="2" type="ORF">CROQUDRAFT_655092</name>
</gene>